<dbReference type="SUPFAM" id="SSF52540">
    <property type="entry name" value="P-loop containing nucleoside triphosphate hydrolases"/>
    <property type="match status" value="1"/>
</dbReference>
<dbReference type="InterPro" id="IPR050683">
    <property type="entry name" value="Bact_Polysacc_Export_ATP-bd"/>
</dbReference>
<keyword evidence="12" id="KW-1185">Reference proteome</keyword>
<dbReference type="Pfam" id="PF00005">
    <property type="entry name" value="ABC_tran"/>
    <property type="match status" value="1"/>
</dbReference>
<evidence type="ECO:0000256" key="5">
    <source>
        <dbReference type="ARBA" id="ARBA00022840"/>
    </source>
</evidence>
<dbReference type="InterPro" id="IPR003593">
    <property type="entry name" value="AAA+_ATPase"/>
</dbReference>
<dbReference type="GO" id="GO:0016887">
    <property type="term" value="F:ATP hydrolysis activity"/>
    <property type="evidence" value="ECO:0007669"/>
    <property type="project" value="InterPro"/>
</dbReference>
<reference evidence="11 12" key="1">
    <citation type="submission" date="2016-10" db="EMBL/GenBank/DDBJ databases">
        <authorList>
            <person name="de Groot N.N."/>
        </authorList>
    </citation>
    <scope>NUCLEOTIDE SEQUENCE [LARGE SCALE GENOMIC DNA]</scope>
    <source>
        <strain evidence="11 12">CGMCC 1.6502</strain>
    </source>
</reference>
<dbReference type="EMBL" id="FNFL01000003">
    <property type="protein sequence ID" value="SDK13689.1"/>
    <property type="molecule type" value="Genomic_DNA"/>
</dbReference>
<evidence type="ECO:0000313" key="11">
    <source>
        <dbReference type="EMBL" id="SDK13689.1"/>
    </source>
</evidence>
<evidence type="ECO:0000256" key="1">
    <source>
        <dbReference type="ARBA" id="ARBA00005417"/>
    </source>
</evidence>
<evidence type="ECO:0000256" key="3">
    <source>
        <dbReference type="ARBA" id="ARBA00022475"/>
    </source>
</evidence>
<keyword evidence="9" id="KW-0812">Transmembrane</keyword>
<name>A0A1G8ZF06_9BACI</name>
<dbReference type="InterPro" id="IPR003439">
    <property type="entry name" value="ABC_transporter-like_ATP-bd"/>
</dbReference>
<evidence type="ECO:0000256" key="8">
    <source>
        <dbReference type="SAM" id="MobiDB-lite"/>
    </source>
</evidence>
<organism evidence="11 12">
    <name type="scientific">Sediminibacillus albus</name>
    <dbReference type="NCBI Taxonomy" id="407036"/>
    <lineage>
        <taxon>Bacteria</taxon>
        <taxon>Bacillati</taxon>
        <taxon>Bacillota</taxon>
        <taxon>Bacilli</taxon>
        <taxon>Bacillales</taxon>
        <taxon>Bacillaceae</taxon>
        <taxon>Sediminibacillus</taxon>
    </lineage>
</organism>
<evidence type="ECO:0000259" key="10">
    <source>
        <dbReference type="PROSITE" id="PS50893"/>
    </source>
</evidence>
<dbReference type="PROSITE" id="PS00211">
    <property type="entry name" value="ABC_TRANSPORTER_1"/>
    <property type="match status" value="1"/>
</dbReference>
<evidence type="ECO:0000256" key="2">
    <source>
        <dbReference type="ARBA" id="ARBA00022448"/>
    </source>
</evidence>
<keyword evidence="5 11" id="KW-0067">ATP-binding</keyword>
<dbReference type="OrthoDB" id="9778870at2"/>
<evidence type="ECO:0000256" key="7">
    <source>
        <dbReference type="ARBA" id="ARBA00023136"/>
    </source>
</evidence>
<dbReference type="STRING" id="407036.SAMN05216243_1970"/>
<keyword evidence="9" id="KW-1133">Transmembrane helix</keyword>
<keyword evidence="6" id="KW-1278">Translocase</keyword>
<proteinExistence type="inferred from homology"/>
<dbReference type="Proteomes" id="UP000198694">
    <property type="component" value="Unassembled WGS sequence"/>
</dbReference>
<dbReference type="CDD" id="cd03220">
    <property type="entry name" value="ABC_KpsT_Wzt"/>
    <property type="match status" value="1"/>
</dbReference>
<sequence>MEKPIVKLTNVSKSYNLYKRKSDLLLEMFSYKQDKKTFSALKNISFEVYKGETIGVIGINGSGKSTLSNILAQVVPASAGEIVINGDPSLVAISAGLNNFVTGRENIELKCLMHGLKKEEIDEITPDIIEFADIGDFIDQPIKNYSSGMKSRLGFAISVHIQPDILVVDEALSVGDSTFYKKCLDKFEEFKSEGKTIFFISHSLPQVQAISDRILWLNFGEVQNFDQTETVVKEYKTFIDWFNGLTTEQKKEYRSQKLRGQIRKGNKHYPSGTRNLSRRKKKRREKNPMIQLSLLIALFLFSTLLMFVDNPVQAIQQGLENINNEEAPEKIEEASSSHAGYSGVETNYTAWINVEKTYLYNDVNFVNKLKELSFGSKVKVIEKMEQDSIFRVETGGVTGYLTNDHFVVLKEDEVASNLKLEDFIEIFPDRFAESYEFFFAFLGSDVNEMKESTNGITEEYDENGYKIYEFAYEDMAYIVNENGKVNAIEIENLDLKPSLIKDISNEVKIKSTDGNLYHLKLDDYIVDINTKSGLIQFKVE</sequence>
<feature type="compositionally biased region" description="Basic residues" evidence="8">
    <location>
        <begin position="276"/>
        <end position="285"/>
    </location>
</feature>
<accession>A0A1G8ZF06</accession>
<dbReference type="RefSeq" id="WP_093213507.1">
    <property type="nucleotide sequence ID" value="NZ_FNFL01000003.1"/>
</dbReference>
<dbReference type="Gene3D" id="3.40.50.300">
    <property type="entry name" value="P-loop containing nucleotide triphosphate hydrolases"/>
    <property type="match status" value="1"/>
</dbReference>
<keyword evidence="2" id="KW-0813">Transport</keyword>
<dbReference type="InterPro" id="IPR027417">
    <property type="entry name" value="P-loop_NTPase"/>
</dbReference>
<dbReference type="PROSITE" id="PS50893">
    <property type="entry name" value="ABC_TRANSPORTER_2"/>
    <property type="match status" value="1"/>
</dbReference>
<feature type="domain" description="ABC transporter" evidence="10">
    <location>
        <begin position="6"/>
        <end position="244"/>
    </location>
</feature>
<dbReference type="AlphaFoldDB" id="A0A1G8ZF06"/>
<dbReference type="InterPro" id="IPR017871">
    <property type="entry name" value="ABC_transporter-like_CS"/>
</dbReference>
<dbReference type="PANTHER" id="PTHR46743:SF2">
    <property type="entry name" value="TEICHOIC ACIDS EXPORT ATP-BINDING PROTEIN TAGH"/>
    <property type="match status" value="1"/>
</dbReference>
<dbReference type="GO" id="GO:0005524">
    <property type="term" value="F:ATP binding"/>
    <property type="evidence" value="ECO:0007669"/>
    <property type="project" value="UniProtKB-KW"/>
</dbReference>
<evidence type="ECO:0000313" key="12">
    <source>
        <dbReference type="Proteomes" id="UP000198694"/>
    </source>
</evidence>
<dbReference type="InterPro" id="IPR015860">
    <property type="entry name" value="ABC_transpr_TagH-like"/>
</dbReference>
<evidence type="ECO:0000256" key="9">
    <source>
        <dbReference type="SAM" id="Phobius"/>
    </source>
</evidence>
<keyword evidence="7 9" id="KW-0472">Membrane</keyword>
<feature type="transmembrane region" description="Helical" evidence="9">
    <location>
        <begin position="289"/>
        <end position="308"/>
    </location>
</feature>
<evidence type="ECO:0000256" key="6">
    <source>
        <dbReference type="ARBA" id="ARBA00022967"/>
    </source>
</evidence>
<dbReference type="SMART" id="SM00382">
    <property type="entry name" value="AAA"/>
    <property type="match status" value="1"/>
</dbReference>
<dbReference type="PANTHER" id="PTHR46743">
    <property type="entry name" value="TEICHOIC ACIDS EXPORT ATP-BINDING PROTEIN TAGH"/>
    <property type="match status" value="1"/>
</dbReference>
<protein>
    <submittedName>
        <fullName evidence="11">Teichoic acid transport system ATP-binding protein</fullName>
    </submittedName>
</protein>
<dbReference type="GO" id="GO:0016020">
    <property type="term" value="C:membrane"/>
    <property type="evidence" value="ECO:0007669"/>
    <property type="project" value="InterPro"/>
</dbReference>
<feature type="region of interest" description="Disordered" evidence="8">
    <location>
        <begin position="264"/>
        <end position="285"/>
    </location>
</feature>
<dbReference type="FunFam" id="3.40.50.300:FF:003010">
    <property type="entry name" value="Teichoic acids export ATP-binding protein TagH"/>
    <property type="match status" value="1"/>
</dbReference>
<evidence type="ECO:0000256" key="4">
    <source>
        <dbReference type="ARBA" id="ARBA00022741"/>
    </source>
</evidence>
<gene>
    <name evidence="11" type="ORF">SAMN05216243_1970</name>
</gene>
<comment type="similarity">
    <text evidence="1">Belongs to the ABC transporter superfamily.</text>
</comment>
<dbReference type="GO" id="GO:0140359">
    <property type="term" value="F:ABC-type transporter activity"/>
    <property type="evidence" value="ECO:0007669"/>
    <property type="project" value="InterPro"/>
</dbReference>
<keyword evidence="4" id="KW-0547">Nucleotide-binding</keyword>
<keyword evidence="3" id="KW-1003">Cell membrane</keyword>